<feature type="transmembrane region" description="Helical" evidence="1">
    <location>
        <begin position="43"/>
        <end position="64"/>
    </location>
</feature>
<gene>
    <name evidence="2" type="ORF">SFC79_09230</name>
</gene>
<keyword evidence="1" id="KW-0472">Membrane</keyword>
<accession>A0ABU5KBI8</accession>
<name>A0ABU5KBI8_9ACTN</name>
<keyword evidence="3" id="KW-1185">Reference proteome</keyword>
<evidence type="ECO:0000313" key="2">
    <source>
        <dbReference type="EMBL" id="MDZ5661940.1"/>
    </source>
</evidence>
<feature type="transmembrane region" description="Helical" evidence="1">
    <location>
        <begin position="129"/>
        <end position="150"/>
    </location>
</feature>
<evidence type="ECO:0000256" key="1">
    <source>
        <dbReference type="SAM" id="Phobius"/>
    </source>
</evidence>
<feature type="transmembrane region" description="Helical" evidence="1">
    <location>
        <begin position="84"/>
        <end position="108"/>
    </location>
</feature>
<dbReference type="RefSeq" id="WP_322424368.1">
    <property type="nucleotide sequence ID" value="NZ_JAXQPW010000002.1"/>
</dbReference>
<feature type="transmembrane region" description="Helical" evidence="1">
    <location>
        <begin position="6"/>
        <end position="36"/>
    </location>
</feature>
<protein>
    <submittedName>
        <fullName evidence="2">DUF456 domain-containing protein</fullName>
    </submittedName>
</protein>
<evidence type="ECO:0000313" key="3">
    <source>
        <dbReference type="Proteomes" id="UP001291999"/>
    </source>
</evidence>
<dbReference type="Pfam" id="PF04306">
    <property type="entry name" value="DUF456"/>
    <property type="match status" value="1"/>
</dbReference>
<dbReference type="Proteomes" id="UP001291999">
    <property type="component" value="Unassembled WGS sequence"/>
</dbReference>
<organism evidence="2 3">
    <name type="scientific">Nocardioides renjunii</name>
    <dbReference type="NCBI Taxonomy" id="3095075"/>
    <lineage>
        <taxon>Bacteria</taxon>
        <taxon>Bacillati</taxon>
        <taxon>Actinomycetota</taxon>
        <taxon>Actinomycetes</taxon>
        <taxon>Propionibacteriales</taxon>
        <taxon>Nocardioidaceae</taxon>
        <taxon>Nocardioides</taxon>
    </lineage>
</organism>
<comment type="caution">
    <text evidence="2">The sequence shown here is derived from an EMBL/GenBank/DDBJ whole genome shotgun (WGS) entry which is preliminary data.</text>
</comment>
<sequence length="155" mass="15696">MELVVAVAIAVGIAGIIVPVLPGTLLVLGAVLVWALEIGTSTAWAVFAACALLLVGGSIVKYLVPGRRLKASGVPNRTLVAGGVLAFVGFFVIPLVGMFIGFVLGVYAAERARVGGAQAWPSTMAALRAVGVSILIELVAAFLATVVWVVGVTAT</sequence>
<dbReference type="InterPro" id="IPR007403">
    <property type="entry name" value="DUF456"/>
</dbReference>
<keyword evidence="1" id="KW-0812">Transmembrane</keyword>
<dbReference type="EMBL" id="JAXQPW010000002">
    <property type="protein sequence ID" value="MDZ5661940.1"/>
    <property type="molecule type" value="Genomic_DNA"/>
</dbReference>
<proteinExistence type="predicted"/>
<keyword evidence="1" id="KW-1133">Transmembrane helix</keyword>
<reference evidence="2 3" key="1">
    <citation type="submission" date="2023-11" db="EMBL/GenBank/DDBJ databases">
        <title>Novel species in genus Nocardioides.</title>
        <authorList>
            <person name="Zhou H."/>
        </authorList>
    </citation>
    <scope>NUCLEOTIDE SEQUENCE [LARGE SCALE GENOMIC DNA]</scope>
    <source>
        <strain evidence="2 3">S-58</strain>
    </source>
</reference>